<dbReference type="GO" id="GO:0046487">
    <property type="term" value="P:glyoxylate metabolic process"/>
    <property type="evidence" value="ECO:0007669"/>
    <property type="project" value="TreeGrafter"/>
</dbReference>
<dbReference type="EMBL" id="FWXR01000009">
    <property type="protein sequence ID" value="SMC81572.1"/>
    <property type="molecule type" value="Genomic_DNA"/>
</dbReference>
<dbReference type="PANTHER" id="PTHR43489">
    <property type="entry name" value="ISOMERASE"/>
    <property type="match status" value="1"/>
</dbReference>
<keyword evidence="5" id="KW-0670">Pyruvate</keyword>
<dbReference type="SUPFAM" id="SSF51658">
    <property type="entry name" value="Xylose isomerase-like"/>
    <property type="match status" value="1"/>
</dbReference>
<proteinExistence type="inferred from homology"/>
<dbReference type="Proteomes" id="UP000192656">
    <property type="component" value="Unassembled WGS sequence"/>
</dbReference>
<dbReference type="Pfam" id="PF01261">
    <property type="entry name" value="AP_endonuc_2"/>
    <property type="match status" value="1"/>
</dbReference>
<feature type="active site" description="Proton donor/acceptor" evidence="3">
    <location>
        <position position="241"/>
    </location>
</feature>
<dbReference type="RefSeq" id="WP_084410191.1">
    <property type="nucleotide sequence ID" value="NZ_FWXR01000009.1"/>
</dbReference>
<feature type="active site" description="Proton donor/acceptor" evidence="3">
    <location>
        <position position="144"/>
    </location>
</feature>
<keyword evidence="1 2" id="KW-0413">Isomerase</keyword>
<name>A0A1W2C9L2_9HYPH</name>
<evidence type="ECO:0000313" key="6">
    <source>
        <dbReference type="Proteomes" id="UP000192656"/>
    </source>
</evidence>
<keyword evidence="6" id="KW-1185">Reference proteome</keyword>
<comment type="similarity">
    <text evidence="2">Belongs to the hyi family.</text>
</comment>
<dbReference type="OrthoDB" id="9786584at2"/>
<dbReference type="Gene3D" id="3.20.20.150">
    <property type="entry name" value="Divalent-metal-dependent TIM barrel enzymes"/>
    <property type="match status" value="1"/>
</dbReference>
<dbReference type="InterPro" id="IPR026040">
    <property type="entry name" value="HyI-like"/>
</dbReference>
<evidence type="ECO:0000256" key="2">
    <source>
        <dbReference type="PIRNR" id="PIRNR006241"/>
    </source>
</evidence>
<evidence type="ECO:0000256" key="3">
    <source>
        <dbReference type="PIRSR" id="PIRSR006241-50"/>
    </source>
</evidence>
<dbReference type="PIRSF" id="PIRSF006241">
    <property type="entry name" value="HyI"/>
    <property type="match status" value="1"/>
</dbReference>
<gene>
    <name evidence="5" type="ORF">SAMN06297251_10925</name>
</gene>
<evidence type="ECO:0000256" key="1">
    <source>
        <dbReference type="ARBA" id="ARBA00023235"/>
    </source>
</evidence>
<sequence length="261" mass="28432">MSGPTRLRLSANLGFLWADLPLAEAIHRAGRAGFDAIECHWPYDEPIADVCAALGETGLAMVSINARKGPNLDDFGLAALPGREAEARAGIEEAIAYGAAIGAKRVHVLAGRIEANDVSRACFVETLRFAAKRASRRDMAILIEPMNRRDAPGYFLSTIEQAAEIVTQVGEPNCRILFDCYHVQINQGDLLRRFEAHRDLIGHVQFAGVPERGAPDLGELAYERLLPAIRNLGYEGAFGAEYRPGGPTEDSLSWMKAFGRS</sequence>
<dbReference type="AlphaFoldDB" id="A0A1W2C9L2"/>
<evidence type="ECO:0000313" key="5">
    <source>
        <dbReference type="EMBL" id="SMC81572.1"/>
    </source>
</evidence>
<dbReference type="PANTHER" id="PTHR43489:SF6">
    <property type="entry name" value="HYDROXYPYRUVATE ISOMERASE-RELATED"/>
    <property type="match status" value="1"/>
</dbReference>
<dbReference type="InterPro" id="IPR050417">
    <property type="entry name" value="Sugar_Epim/Isomerase"/>
</dbReference>
<organism evidence="5 6">
    <name type="scientific">Fulvimarina manganoxydans</name>
    <dbReference type="NCBI Taxonomy" id="937218"/>
    <lineage>
        <taxon>Bacteria</taxon>
        <taxon>Pseudomonadati</taxon>
        <taxon>Pseudomonadota</taxon>
        <taxon>Alphaproteobacteria</taxon>
        <taxon>Hyphomicrobiales</taxon>
        <taxon>Aurantimonadaceae</taxon>
        <taxon>Fulvimarina</taxon>
    </lineage>
</organism>
<reference evidence="5 6" key="1">
    <citation type="submission" date="2017-04" db="EMBL/GenBank/DDBJ databases">
        <authorList>
            <person name="Afonso C.L."/>
            <person name="Miller P.J."/>
            <person name="Scott M.A."/>
            <person name="Spackman E."/>
            <person name="Goraichik I."/>
            <person name="Dimitrov K.M."/>
            <person name="Suarez D.L."/>
            <person name="Swayne D.E."/>
        </authorList>
    </citation>
    <scope>NUCLEOTIDE SEQUENCE [LARGE SCALE GENOMIC DNA]</scope>
    <source>
        <strain evidence="5 6">CGMCC 1.10972</strain>
    </source>
</reference>
<dbReference type="InterPro" id="IPR036237">
    <property type="entry name" value="Xyl_isomerase-like_sf"/>
</dbReference>
<feature type="domain" description="Xylose isomerase-like TIM barrel" evidence="4">
    <location>
        <begin position="28"/>
        <end position="257"/>
    </location>
</feature>
<dbReference type="STRING" id="937218.SAMN06297251_10925"/>
<protein>
    <submittedName>
        <fullName evidence="5">Hydroxypyruvate isomerase</fullName>
    </submittedName>
</protein>
<dbReference type="InterPro" id="IPR013022">
    <property type="entry name" value="Xyl_isomerase-like_TIM-brl"/>
</dbReference>
<accession>A0A1W2C9L2</accession>
<dbReference type="GO" id="GO:0008903">
    <property type="term" value="F:hydroxypyruvate isomerase activity"/>
    <property type="evidence" value="ECO:0007669"/>
    <property type="project" value="TreeGrafter"/>
</dbReference>
<evidence type="ECO:0000259" key="4">
    <source>
        <dbReference type="Pfam" id="PF01261"/>
    </source>
</evidence>